<dbReference type="RefSeq" id="WP_155170805.1">
    <property type="nucleotide sequence ID" value="NZ_BAAAFL010000012.1"/>
</dbReference>
<name>A0ABW9RKZ0_9BACT</name>
<comment type="caution">
    <text evidence="1">The sequence shown here is derived from an EMBL/GenBank/DDBJ whole genome shotgun (WGS) entry which is preliminary data.</text>
</comment>
<keyword evidence="2" id="KW-1185">Reference proteome</keyword>
<reference evidence="1 2" key="1">
    <citation type="submission" date="2019-02" db="EMBL/GenBank/DDBJ databases">
        <authorList>
            <person name="Goldberg S.R."/>
            <person name="Haltli B.A."/>
            <person name="Correa H."/>
            <person name="Russell K.G."/>
        </authorList>
    </citation>
    <scope>NUCLEOTIDE SEQUENCE [LARGE SCALE GENOMIC DNA]</scope>
    <source>
        <strain evidence="1 2">JCM 16186</strain>
    </source>
</reference>
<evidence type="ECO:0000313" key="1">
    <source>
        <dbReference type="EMBL" id="MTI24764.1"/>
    </source>
</evidence>
<gene>
    <name evidence="1" type="ORF">E1163_07415</name>
</gene>
<protein>
    <recommendedName>
        <fullName evidence="3">STAS/SEC14 domain-containing protein</fullName>
    </recommendedName>
</protein>
<sequence>MLINQYLVAKDYVQIDYDEQSHSIFVTWLAPAEHELFKTGMMEVVLALKHFNTTKVIWDTRRLGILSQEIQHWLATTWIYEAIKSGYMYAAFYMPKDFAQQLWSGDAMTTCINNCAGARRAAFFDTIDQAKNWLQQF</sequence>
<organism evidence="1 2">
    <name type="scientific">Fulvivirga kasyanovii</name>
    <dbReference type="NCBI Taxonomy" id="396812"/>
    <lineage>
        <taxon>Bacteria</taxon>
        <taxon>Pseudomonadati</taxon>
        <taxon>Bacteroidota</taxon>
        <taxon>Cytophagia</taxon>
        <taxon>Cytophagales</taxon>
        <taxon>Fulvivirgaceae</taxon>
        <taxon>Fulvivirga</taxon>
    </lineage>
</organism>
<proteinExistence type="predicted"/>
<evidence type="ECO:0000313" key="2">
    <source>
        <dbReference type="Proteomes" id="UP000798808"/>
    </source>
</evidence>
<dbReference type="Proteomes" id="UP000798808">
    <property type="component" value="Unassembled WGS sequence"/>
</dbReference>
<evidence type="ECO:0008006" key="3">
    <source>
        <dbReference type="Google" id="ProtNLM"/>
    </source>
</evidence>
<dbReference type="EMBL" id="SMLW01000451">
    <property type="protein sequence ID" value="MTI24764.1"/>
    <property type="molecule type" value="Genomic_DNA"/>
</dbReference>
<accession>A0ABW9RKZ0</accession>